<dbReference type="GO" id="GO:0015074">
    <property type="term" value="P:DNA integration"/>
    <property type="evidence" value="ECO:0007669"/>
    <property type="project" value="InterPro"/>
</dbReference>
<dbReference type="RefSeq" id="WP_087185821.1">
    <property type="nucleotide sequence ID" value="NZ_NFHO01000002.1"/>
</dbReference>
<dbReference type="PANTHER" id="PTHR46889:SF4">
    <property type="entry name" value="TRANSPOSASE INSO FOR INSERTION SEQUENCE ELEMENT IS911B-RELATED"/>
    <property type="match status" value="1"/>
</dbReference>
<dbReference type="InterPro" id="IPR001584">
    <property type="entry name" value="Integrase_cat-core"/>
</dbReference>
<comment type="caution">
    <text evidence="2">The sequence shown here is derived from an EMBL/GenBank/DDBJ whole genome shotgun (WGS) entry which is preliminary data.</text>
</comment>
<evidence type="ECO:0000259" key="1">
    <source>
        <dbReference type="PROSITE" id="PS50994"/>
    </source>
</evidence>
<dbReference type="InterPro" id="IPR050900">
    <property type="entry name" value="Transposase_IS3/IS150/IS904"/>
</dbReference>
<feature type="domain" description="Integrase catalytic" evidence="1">
    <location>
        <begin position="1"/>
        <end position="124"/>
    </location>
</feature>
<proteinExistence type="predicted"/>
<protein>
    <recommendedName>
        <fullName evidence="1">Integrase catalytic domain-containing protein</fullName>
    </recommendedName>
</protein>
<dbReference type="InterPro" id="IPR012337">
    <property type="entry name" value="RNaseH-like_sf"/>
</dbReference>
<dbReference type="PROSITE" id="PS50994">
    <property type="entry name" value="INTEGRASE"/>
    <property type="match status" value="1"/>
</dbReference>
<dbReference type="InterPro" id="IPR036397">
    <property type="entry name" value="RNaseH_sf"/>
</dbReference>
<dbReference type="EMBL" id="NFHO01000002">
    <property type="protein sequence ID" value="OUN44065.1"/>
    <property type="molecule type" value="Genomic_DNA"/>
</dbReference>
<dbReference type="PANTHER" id="PTHR46889">
    <property type="entry name" value="TRANSPOSASE INSF FOR INSERTION SEQUENCE IS3B-RELATED"/>
    <property type="match status" value="1"/>
</dbReference>
<organism evidence="2 3">
    <name type="scientific">Enorma massiliensis</name>
    <dbReference type="NCBI Taxonomy" id="1472761"/>
    <lineage>
        <taxon>Bacteria</taxon>
        <taxon>Bacillati</taxon>
        <taxon>Actinomycetota</taxon>
        <taxon>Coriobacteriia</taxon>
        <taxon>Coriobacteriales</taxon>
        <taxon>Coriobacteriaceae</taxon>
        <taxon>Enorma</taxon>
    </lineage>
</organism>
<name>A0A1Y3U7E8_9ACTN</name>
<accession>A0A1Y3U7E8</accession>
<evidence type="ECO:0000313" key="2">
    <source>
        <dbReference type="EMBL" id="OUN44065.1"/>
    </source>
</evidence>
<evidence type="ECO:0000313" key="3">
    <source>
        <dbReference type="Proteomes" id="UP000196560"/>
    </source>
</evidence>
<dbReference type="Proteomes" id="UP000196560">
    <property type="component" value="Unassembled WGS sequence"/>
</dbReference>
<dbReference type="GO" id="GO:0003676">
    <property type="term" value="F:nucleic acid binding"/>
    <property type="evidence" value="ECO:0007669"/>
    <property type="project" value="InterPro"/>
</dbReference>
<dbReference type="AlphaFoldDB" id="A0A1Y3U7E8"/>
<reference evidence="3" key="1">
    <citation type="submission" date="2017-04" db="EMBL/GenBank/DDBJ databases">
        <title>Function of individual gut microbiota members based on whole genome sequencing of pure cultures obtained from chicken caecum.</title>
        <authorList>
            <person name="Medvecky M."/>
            <person name="Cejkova D."/>
            <person name="Polansky O."/>
            <person name="Karasova D."/>
            <person name="Kubasova T."/>
            <person name="Cizek A."/>
            <person name="Rychlik I."/>
        </authorList>
    </citation>
    <scope>NUCLEOTIDE SEQUENCE [LARGE SCALE GENOMIC DNA]</scope>
    <source>
        <strain evidence="3">An70</strain>
    </source>
</reference>
<gene>
    <name evidence="2" type="ORF">B5G21_01955</name>
</gene>
<dbReference type="SUPFAM" id="SSF53098">
    <property type="entry name" value="Ribonuclease H-like"/>
    <property type="match status" value="1"/>
</dbReference>
<dbReference type="Gene3D" id="3.30.420.10">
    <property type="entry name" value="Ribonuclease H-like superfamily/Ribonuclease H"/>
    <property type="match status" value="1"/>
</dbReference>
<dbReference type="Pfam" id="PF13683">
    <property type="entry name" value="rve_3"/>
    <property type="match status" value="1"/>
</dbReference>
<keyword evidence="3" id="KW-1185">Reference proteome</keyword>
<sequence>MSERMTAGLAVAALEAAWARGHVAGGAVFHSYRGARYTSRLMAEWAEGHGVRLSVGRTGSCHDDAVAESFFATLKNEMYSLRPWATRAEARHAVVGFIEACYNRRRPYSTIGYQVPAGRMAAFMERAERAFSEDEGAMPMAA</sequence>